<comment type="similarity">
    <text evidence="4">Belongs to the Syd family.</text>
</comment>
<reference evidence="5 6" key="1">
    <citation type="submission" date="2017-03" db="EMBL/GenBank/DDBJ databases">
        <title>Genome sequencing of Shewanella japonica KCTC 22435.</title>
        <authorList>
            <person name="Kim K.M."/>
        </authorList>
    </citation>
    <scope>NUCLEOTIDE SEQUENCE [LARGE SCALE GENOMIC DNA]</scope>
    <source>
        <strain evidence="5 6">KCTC 22435</strain>
    </source>
</reference>
<evidence type="ECO:0000256" key="4">
    <source>
        <dbReference type="HAMAP-Rule" id="MF_01104"/>
    </source>
</evidence>
<evidence type="ECO:0000313" key="5">
    <source>
        <dbReference type="EMBL" id="ARD21707.1"/>
    </source>
</evidence>
<accession>A0ABM6JHP1</accession>
<protein>
    <recommendedName>
        <fullName evidence="4">Protein Syd</fullName>
    </recommendedName>
</protein>
<dbReference type="Proteomes" id="UP000191820">
    <property type="component" value="Chromosome"/>
</dbReference>
<keyword evidence="2 4" id="KW-0997">Cell inner membrane</keyword>
<dbReference type="RefSeq" id="WP_080915307.1">
    <property type="nucleotide sequence ID" value="NZ_CP020472.1"/>
</dbReference>
<sequence>MSCSTSLEHFSSRYIQAYQDVLDELPRYFPLGQGSACIEGKYDLESDGAVFWKAVKRKSNSDFSNVEHALDIKLHQDINAFYGEFFSAPLFFDSKWGEGELLQVWNQQDFESLQQNVIGHLMMKKKLKQAPTWFVGVLGDGEQMITVDNEDGSVWIEIPGDRPKDKLADSLAEFIDALTPRVTPPVEPIVEEYVAHPGIWQRMKMMWNDLIKGKK</sequence>
<evidence type="ECO:0000256" key="1">
    <source>
        <dbReference type="ARBA" id="ARBA00022475"/>
    </source>
</evidence>
<dbReference type="CDD" id="cd16323">
    <property type="entry name" value="Syd"/>
    <property type="match status" value="1"/>
</dbReference>
<name>A0ABM6JHP1_9GAMM</name>
<dbReference type="Gene3D" id="3.40.1580.20">
    <property type="entry name" value="Syd protein"/>
    <property type="match status" value="1"/>
</dbReference>
<dbReference type="InterPro" id="IPR009948">
    <property type="entry name" value="Syd"/>
</dbReference>
<gene>
    <name evidence="4" type="primary">syd</name>
    <name evidence="5" type="ORF">SJ2017_1383</name>
</gene>
<dbReference type="Pfam" id="PF07348">
    <property type="entry name" value="Syd"/>
    <property type="match status" value="1"/>
</dbReference>
<keyword evidence="1 4" id="KW-1003">Cell membrane</keyword>
<organism evidence="5 6">
    <name type="scientific">Shewanella japonica</name>
    <dbReference type="NCBI Taxonomy" id="93973"/>
    <lineage>
        <taxon>Bacteria</taxon>
        <taxon>Pseudomonadati</taxon>
        <taxon>Pseudomonadota</taxon>
        <taxon>Gammaproteobacteria</taxon>
        <taxon>Alteromonadales</taxon>
        <taxon>Shewanellaceae</taxon>
        <taxon>Shewanella</taxon>
    </lineage>
</organism>
<dbReference type="HAMAP" id="MF_01104">
    <property type="entry name" value="Syd"/>
    <property type="match status" value="1"/>
</dbReference>
<comment type="function">
    <text evidence="4">Interacts with the SecY protein in vivo. May bind preferentially to an uncomplexed state of SecY, thus functioning either as a chelating agent for excess SecY in the cell or as a regulatory factor that negatively controls the translocase function.</text>
</comment>
<dbReference type="EMBL" id="CP020472">
    <property type="protein sequence ID" value="ARD21707.1"/>
    <property type="molecule type" value="Genomic_DNA"/>
</dbReference>
<keyword evidence="3 4" id="KW-0472">Membrane</keyword>
<dbReference type="NCBIfam" id="NF003439">
    <property type="entry name" value="PRK04968.1"/>
    <property type="match status" value="1"/>
</dbReference>
<evidence type="ECO:0000256" key="3">
    <source>
        <dbReference type="ARBA" id="ARBA00023136"/>
    </source>
</evidence>
<proteinExistence type="inferred from homology"/>
<keyword evidence="6" id="KW-1185">Reference proteome</keyword>
<evidence type="ECO:0000256" key="2">
    <source>
        <dbReference type="ARBA" id="ARBA00022519"/>
    </source>
</evidence>
<comment type="subcellular location">
    <subcellularLocation>
        <location evidence="4">Cell inner membrane</location>
        <topology evidence="4">Peripheral membrane protein</topology>
        <orientation evidence="4">Cytoplasmic side</orientation>
    </subcellularLocation>
    <text evidence="4">Loosely associated with the cytoplasmic side of the inner membrane, probably via SecY.</text>
</comment>
<evidence type="ECO:0000313" key="6">
    <source>
        <dbReference type="Proteomes" id="UP000191820"/>
    </source>
</evidence>
<dbReference type="InterPro" id="IPR038228">
    <property type="entry name" value="Syd_sf"/>
</dbReference>